<feature type="binding site" description="distal binding residue" evidence="5">
    <location>
        <position position="112"/>
    </location>
    <ligand>
        <name>heme</name>
        <dbReference type="ChEBI" id="CHEBI:30413"/>
    </ligand>
    <ligandPart>
        <name>Fe</name>
        <dbReference type="ChEBI" id="CHEBI:18248"/>
    </ligandPart>
</feature>
<dbReference type="GO" id="GO:0019825">
    <property type="term" value="F:oxygen binding"/>
    <property type="evidence" value="ECO:0007669"/>
    <property type="project" value="InterPro"/>
</dbReference>
<dbReference type="GO" id="GO:0020037">
    <property type="term" value="F:heme binding"/>
    <property type="evidence" value="ECO:0007669"/>
    <property type="project" value="InterPro"/>
</dbReference>
<dbReference type="AlphaFoldDB" id="A0A1R0FCI2"/>
<dbReference type="SUPFAM" id="SSF46458">
    <property type="entry name" value="Globin-like"/>
    <property type="match status" value="1"/>
</dbReference>
<evidence type="ECO:0000256" key="1">
    <source>
        <dbReference type="ARBA" id="ARBA00022448"/>
    </source>
</evidence>
<sequence>MAQEPIAVDEALIESVVRTFYGRVRKDHILGPIFEEHIRDWEPHLQNMFAFWSSVMLHTNRYNGRPMPKHVVLPIDAMHFDHWLEIFKKTVDELCLKEDAELFMKKATQIAHSLELGLASNNKVLLKPGERYIRNKDHTL</sequence>
<dbReference type="OrthoDB" id="25954at2"/>
<dbReference type="InterPro" id="IPR012292">
    <property type="entry name" value="Globin/Proto"/>
</dbReference>
<dbReference type="Proteomes" id="UP000187344">
    <property type="component" value="Unassembled WGS sequence"/>
</dbReference>
<keyword evidence="7" id="KW-1185">Reference proteome</keyword>
<keyword evidence="4" id="KW-0408">Iron</keyword>
<name>A0A1R0FCI2_9HYPH</name>
<protein>
    <submittedName>
        <fullName evidence="6">Hemoglobin</fullName>
    </submittedName>
</protein>
<gene>
    <name evidence="6" type="ORF">PEB0149_021820</name>
</gene>
<evidence type="ECO:0000256" key="4">
    <source>
        <dbReference type="ARBA" id="ARBA00023004"/>
    </source>
</evidence>
<evidence type="ECO:0000256" key="5">
    <source>
        <dbReference type="PIRSR" id="PIRSR601486-1"/>
    </source>
</evidence>
<evidence type="ECO:0000256" key="2">
    <source>
        <dbReference type="ARBA" id="ARBA00022617"/>
    </source>
</evidence>
<dbReference type="GO" id="GO:0046872">
    <property type="term" value="F:metal ion binding"/>
    <property type="evidence" value="ECO:0007669"/>
    <property type="project" value="UniProtKB-KW"/>
</dbReference>
<proteinExistence type="predicted"/>
<accession>A0A1R0FCI2</accession>
<dbReference type="InterPro" id="IPR009050">
    <property type="entry name" value="Globin-like_sf"/>
</dbReference>
<dbReference type="CDD" id="cd08916">
    <property type="entry name" value="TrHb3_P"/>
    <property type="match status" value="1"/>
</dbReference>
<keyword evidence="3" id="KW-0479">Metal-binding</keyword>
<comment type="caution">
    <text evidence="6">The sequence shown here is derived from an EMBL/GenBank/DDBJ whole genome shotgun (WGS) entry which is preliminary data.</text>
</comment>
<evidence type="ECO:0000313" key="6">
    <source>
        <dbReference type="EMBL" id="OLY44707.1"/>
    </source>
</evidence>
<dbReference type="Gene3D" id="1.10.490.10">
    <property type="entry name" value="Globins"/>
    <property type="match status" value="1"/>
</dbReference>
<keyword evidence="2 5" id="KW-0349">Heme</keyword>
<dbReference type="InterPro" id="IPR001486">
    <property type="entry name" value="Hemoglobin_trunc"/>
</dbReference>
<organism evidence="6 7">
    <name type="scientific">Bartonella apis</name>
    <dbReference type="NCBI Taxonomy" id="1686310"/>
    <lineage>
        <taxon>Bacteria</taxon>
        <taxon>Pseudomonadati</taxon>
        <taxon>Pseudomonadota</taxon>
        <taxon>Alphaproteobacteria</taxon>
        <taxon>Hyphomicrobiales</taxon>
        <taxon>Bartonellaceae</taxon>
        <taxon>Bartonella</taxon>
    </lineage>
</organism>
<dbReference type="RefSeq" id="WP_075869802.1">
    <property type="nucleotide sequence ID" value="NZ_CALYQA010000005.1"/>
</dbReference>
<dbReference type="EMBL" id="LXYT01000001">
    <property type="protein sequence ID" value="OLY44707.1"/>
    <property type="molecule type" value="Genomic_DNA"/>
</dbReference>
<evidence type="ECO:0000256" key="3">
    <source>
        <dbReference type="ARBA" id="ARBA00022723"/>
    </source>
</evidence>
<keyword evidence="1" id="KW-0813">Transport</keyword>
<dbReference type="Pfam" id="PF01152">
    <property type="entry name" value="Bac_globin"/>
    <property type="match status" value="1"/>
</dbReference>
<evidence type="ECO:0000313" key="7">
    <source>
        <dbReference type="Proteomes" id="UP000187344"/>
    </source>
</evidence>
<reference evidence="6 7" key="1">
    <citation type="submission" date="2016-12" db="EMBL/GenBank/DDBJ databases">
        <title>Comparative genomics of Bartonella apis.</title>
        <authorList>
            <person name="Engel P."/>
        </authorList>
    </citation>
    <scope>NUCLEOTIDE SEQUENCE [LARGE SCALE GENOMIC DNA]</scope>
    <source>
        <strain evidence="6 7">PEB0149</strain>
    </source>
</reference>